<comment type="caution">
    <text evidence="1">The sequence shown here is derived from an EMBL/GenBank/DDBJ whole genome shotgun (WGS) entry which is preliminary data.</text>
</comment>
<name>A0A139L5T2_BACOV</name>
<evidence type="ECO:0000313" key="1">
    <source>
        <dbReference type="EMBL" id="KAA4665207.1"/>
    </source>
</evidence>
<accession>A0A139L5T2</accession>
<dbReference type="RefSeq" id="WP_032856111.1">
    <property type="nucleotide sequence ID" value="NZ_CAXTIO010000001.1"/>
</dbReference>
<dbReference type="AlphaFoldDB" id="A0A139L5T2"/>
<reference evidence="1 2" key="1">
    <citation type="journal article" date="2019" name="Nat. Med.">
        <title>A library of human gut bacterial isolates paired with longitudinal multiomics data enables mechanistic microbiome research.</title>
        <authorList>
            <person name="Poyet M."/>
            <person name="Groussin M."/>
            <person name="Gibbons S.M."/>
            <person name="Avila-Pacheco J."/>
            <person name="Jiang X."/>
            <person name="Kearney S.M."/>
            <person name="Perrotta A.R."/>
            <person name="Berdy B."/>
            <person name="Zhao S."/>
            <person name="Lieberman T.D."/>
            <person name="Swanson P.K."/>
            <person name="Smith M."/>
            <person name="Roesemann S."/>
            <person name="Alexander J.E."/>
            <person name="Rich S.A."/>
            <person name="Livny J."/>
            <person name="Vlamakis H."/>
            <person name="Clish C."/>
            <person name="Bullock K."/>
            <person name="Deik A."/>
            <person name="Scott J."/>
            <person name="Pierce K.A."/>
            <person name="Xavier R.J."/>
            <person name="Alm E.J."/>
        </authorList>
    </citation>
    <scope>NUCLEOTIDE SEQUENCE [LARGE SCALE GENOMIC DNA]</scope>
    <source>
        <strain evidence="1 2">BIOML-A14</strain>
    </source>
</reference>
<protein>
    <submittedName>
        <fullName evidence="1">Uncharacterized protein</fullName>
    </submittedName>
</protein>
<dbReference type="Proteomes" id="UP000435985">
    <property type="component" value="Unassembled WGS sequence"/>
</dbReference>
<gene>
    <name evidence="1" type="ORF">F3B98_06105</name>
</gene>
<proteinExistence type="predicted"/>
<evidence type="ECO:0000313" key="2">
    <source>
        <dbReference type="Proteomes" id="UP000435985"/>
    </source>
</evidence>
<sequence length="164" mass="19011">MKKLLFLALLLCSVSVWGQIQTNVTKQCYLLYDFDGKSFNKNKKIKEGTTITLTKESDRLIGFYEVLYKGKQYVIKENCINQKDLSLLPKDSLAIQKYCKAITKAGKRCSRLHEPGNVYCWQHKKDSINTQNIHSRQQDRVIHTGPRGGRYYINSKGNKVYIKK</sequence>
<organism evidence="1 2">
    <name type="scientific">Bacteroides ovatus</name>
    <dbReference type="NCBI Taxonomy" id="28116"/>
    <lineage>
        <taxon>Bacteria</taxon>
        <taxon>Pseudomonadati</taxon>
        <taxon>Bacteroidota</taxon>
        <taxon>Bacteroidia</taxon>
        <taxon>Bacteroidales</taxon>
        <taxon>Bacteroidaceae</taxon>
        <taxon>Bacteroides</taxon>
    </lineage>
</organism>
<dbReference type="EMBL" id="VWFO01000006">
    <property type="protein sequence ID" value="KAA4665207.1"/>
    <property type="molecule type" value="Genomic_DNA"/>
</dbReference>